<protein>
    <submittedName>
        <fullName evidence="1">Uncharacterized protein</fullName>
    </submittedName>
</protein>
<evidence type="ECO:0000313" key="2">
    <source>
        <dbReference type="Proteomes" id="UP000292958"/>
    </source>
</evidence>
<dbReference type="EMBL" id="SHKW01000001">
    <property type="protein sequence ID" value="RZU41152.1"/>
    <property type="molecule type" value="Genomic_DNA"/>
</dbReference>
<sequence length="55" mass="5939">MISSIGRVCASTLSSVSQRKSPVLQAETTILIVSGIRSPVVDCLRSYSEGELQER</sequence>
<name>A0A4Q7YTK6_9BACT</name>
<evidence type="ECO:0000313" key="1">
    <source>
        <dbReference type="EMBL" id="RZU41152.1"/>
    </source>
</evidence>
<reference evidence="1 2" key="1">
    <citation type="submission" date="2019-02" db="EMBL/GenBank/DDBJ databases">
        <title>Genomic Encyclopedia of Archaeal and Bacterial Type Strains, Phase II (KMG-II): from individual species to whole genera.</title>
        <authorList>
            <person name="Goeker M."/>
        </authorList>
    </citation>
    <scope>NUCLEOTIDE SEQUENCE [LARGE SCALE GENOMIC DNA]</scope>
    <source>
        <strain evidence="1 2">DSM 18101</strain>
    </source>
</reference>
<accession>A0A4Q7YTK6</accession>
<dbReference type="Proteomes" id="UP000292958">
    <property type="component" value="Unassembled WGS sequence"/>
</dbReference>
<organism evidence="1 2">
    <name type="scientific">Edaphobacter modestus</name>
    <dbReference type="NCBI Taxonomy" id="388466"/>
    <lineage>
        <taxon>Bacteria</taxon>
        <taxon>Pseudomonadati</taxon>
        <taxon>Acidobacteriota</taxon>
        <taxon>Terriglobia</taxon>
        <taxon>Terriglobales</taxon>
        <taxon>Acidobacteriaceae</taxon>
        <taxon>Edaphobacter</taxon>
    </lineage>
</organism>
<dbReference type="AlphaFoldDB" id="A0A4Q7YTK6"/>
<gene>
    <name evidence="1" type="ORF">BDD14_2653</name>
</gene>
<comment type="caution">
    <text evidence="1">The sequence shown here is derived from an EMBL/GenBank/DDBJ whole genome shotgun (WGS) entry which is preliminary data.</text>
</comment>
<proteinExistence type="predicted"/>
<keyword evidence="2" id="KW-1185">Reference proteome</keyword>